<dbReference type="Gene3D" id="1.10.630.10">
    <property type="entry name" value="Cytochrome P450"/>
    <property type="match status" value="2"/>
</dbReference>
<evidence type="ECO:0000313" key="10">
    <source>
        <dbReference type="EMBL" id="WIA19606.1"/>
    </source>
</evidence>
<accession>A0ABY8UHF8</accession>
<keyword evidence="7 8" id="KW-0503">Monooxygenase</keyword>
<gene>
    <name evidence="10" type="ORF">OEZ85_005544</name>
</gene>
<keyword evidence="3 8" id="KW-0349">Heme</keyword>
<evidence type="ECO:0000256" key="2">
    <source>
        <dbReference type="ARBA" id="ARBA00010617"/>
    </source>
</evidence>
<evidence type="ECO:0008006" key="12">
    <source>
        <dbReference type="Google" id="ProtNLM"/>
    </source>
</evidence>
<proteinExistence type="inferred from homology"/>
<name>A0ABY8UHF8_TETOB</name>
<dbReference type="PRINTS" id="PR00385">
    <property type="entry name" value="P450"/>
</dbReference>
<dbReference type="EMBL" id="CP126218">
    <property type="protein sequence ID" value="WIA19606.1"/>
    <property type="molecule type" value="Genomic_DNA"/>
</dbReference>
<keyword evidence="6 8" id="KW-0408">Iron</keyword>
<evidence type="ECO:0000256" key="9">
    <source>
        <dbReference type="SAM" id="MobiDB-lite"/>
    </source>
</evidence>
<keyword evidence="11" id="KW-1185">Reference proteome</keyword>
<dbReference type="PANTHER" id="PTHR24286:SF24">
    <property type="entry name" value="LANOSTEROL 14-ALPHA DEMETHYLASE"/>
    <property type="match status" value="1"/>
</dbReference>
<dbReference type="InterPro" id="IPR002401">
    <property type="entry name" value="Cyt_P450_E_grp-I"/>
</dbReference>
<evidence type="ECO:0000256" key="4">
    <source>
        <dbReference type="ARBA" id="ARBA00022723"/>
    </source>
</evidence>
<dbReference type="PROSITE" id="PS00086">
    <property type="entry name" value="CYTOCHROME_P450"/>
    <property type="match status" value="1"/>
</dbReference>
<evidence type="ECO:0000256" key="8">
    <source>
        <dbReference type="RuleBase" id="RU000461"/>
    </source>
</evidence>
<reference evidence="10 11" key="1">
    <citation type="submission" date="2023-05" db="EMBL/GenBank/DDBJ databases">
        <title>A 100% complete, gapless, phased diploid assembly of the Scenedesmus obliquus UTEX 3031 genome.</title>
        <authorList>
            <person name="Biondi T.C."/>
            <person name="Hanschen E.R."/>
            <person name="Kwon T."/>
            <person name="Eng W."/>
            <person name="Kruse C.P.S."/>
            <person name="Koehler S.I."/>
            <person name="Kunde Y."/>
            <person name="Gleasner C.D."/>
            <person name="You Mak K.T."/>
            <person name="Polle J."/>
            <person name="Hovde B.T."/>
            <person name="Starkenburg S.R."/>
        </authorList>
    </citation>
    <scope>NUCLEOTIDE SEQUENCE [LARGE SCALE GENOMIC DNA]</scope>
    <source>
        <strain evidence="10 11">DOE0152z</strain>
    </source>
</reference>
<evidence type="ECO:0000256" key="3">
    <source>
        <dbReference type="ARBA" id="ARBA00022617"/>
    </source>
</evidence>
<keyword evidence="5 8" id="KW-0560">Oxidoreductase</keyword>
<evidence type="ECO:0000256" key="1">
    <source>
        <dbReference type="ARBA" id="ARBA00001971"/>
    </source>
</evidence>
<dbReference type="InterPro" id="IPR001128">
    <property type="entry name" value="Cyt_P450"/>
</dbReference>
<sequence>MQTRLNNRCAGLRAPQGTLIRGQAAAAVVPCSRPARRVQIVARAADANLHSGNSSQSFDEQHDSSSSSTSSSSSGKCPFLAALPAPPPAQNAWWRRLQQLFSPADYQKEALGPHSMVSAPAQMMMPPQYVLGTADMVKTAFAGEAEGLTTVAPSGLMSSRSLLGDQSLLMLPEPQHKYLRNLIMPAFTNEAIERLVPRMEAVLQRYLDAWADAGAPVKAHNELRHMTFEFIVAVVLGRDYPEATISRLSGLYTTWAGGLLAWPFIDLPWTPFGKAVAAKQQLLDFFQAAVDEARLQLAAGHAVPGILGSLVSAVDEQGNRLTDAQLGDNLLLIMLAGHDTSSTTLTNVMADLQSNPRVVERLRQEQQAVVAKHGSRITGAILKEMTYADAVIRETLRLHNVVSGLMRQAAKDFELGGYSGVVRQAAKDFELGGYSVPKGTVLYLPVTHVGLQDPRFLEQHPEAYAPERFMTPEGQKPGAQMPFGHGPRFCAGYAVAMAEMKVFLALLARGYDFDADTNTQWRQEIGRVPANGLPMTVSRRPAAVVAGAAPAAAARR</sequence>
<keyword evidence="4 8" id="KW-0479">Metal-binding</keyword>
<dbReference type="InterPro" id="IPR017972">
    <property type="entry name" value="Cyt_P450_CS"/>
</dbReference>
<comment type="cofactor">
    <cofactor evidence="1">
        <name>heme</name>
        <dbReference type="ChEBI" id="CHEBI:30413"/>
    </cofactor>
</comment>
<evidence type="ECO:0000313" key="11">
    <source>
        <dbReference type="Proteomes" id="UP001244341"/>
    </source>
</evidence>
<organism evidence="10 11">
    <name type="scientific">Tetradesmus obliquus</name>
    <name type="common">Green alga</name>
    <name type="synonym">Acutodesmus obliquus</name>
    <dbReference type="NCBI Taxonomy" id="3088"/>
    <lineage>
        <taxon>Eukaryota</taxon>
        <taxon>Viridiplantae</taxon>
        <taxon>Chlorophyta</taxon>
        <taxon>core chlorophytes</taxon>
        <taxon>Chlorophyceae</taxon>
        <taxon>CS clade</taxon>
        <taxon>Sphaeropleales</taxon>
        <taxon>Scenedesmaceae</taxon>
        <taxon>Tetradesmus</taxon>
    </lineage>
</organism>
<evidence type="ECO:0000256" key="5">
    <source>
        <dbReference type="ARBA" id="ARBA00023002"/>
    </source>
</evidence>
<dbReference type="PANTHER" id="PTHR24286">
    <property type="entry name" value="CYTOCHROME P450 26"/>
    <property type="match status" value="1"/>
</dbReference>
<dbReference type="Pfam" id="PF00067">
    <property type="entry name" value="p450"/>
    <property type="match status" value="2"/>
</dbReference>
<dbReference type="InterPro" id="IPR036396">
    <property type="entry name" value="Cyt_P450_sf"/>
</dbReference>
<dbReference type="SUPFAM" id="SSF48264">
    <property type="entry name" value="Cytochrome P450"/>
    <property type="match status" value="1"/>
</dbReference>
<dbReference type="Proteomes" id="UP001244341">
    <property type="component" value="Chromosome 11b"/>
</dbReference>
<feature type="region of interest" description="Disordered" evidence="9">
    <location>
        <begin position="50"/>
        <end position="81"/>
    </location>
</feature>
<evidence type="ECO:0000256" key="6">
    <source>
        <dbReference type="ARBA" id="ARBA00023004"/>
    </source>
</evidence>
<feature type="compositionally biased region" description="Low complexity" evidence="9">
    <location>
        <begin position="54"/>
        <end position="74"/>
    </location>
</feature>
<comment type="similarity">
    <text evidence="2 8">Belongs to the cytochrome P450 family.</text>
</comment>
<protein>
    <recommendedName>
        <fullName evidence="12">Cytochrome P450</fullName>
    </recommendedName>
</protein>
<dbReference type="PRINTS" id="PR00463">
    <property type="entry name" value="EP450I"/>
</dbReference>
<evidence type="ECO:0000256" key="7">
    <source>
        <dbReference type="ARBA" id="ARBA00023033"/>
    </source>
</evidence>